<keyword evidence="6 7" id="KW-0961">Cell wall biogenesis/degradation</keyword>
<dbReference type="Gene3D" id="2.40.440.10">
    <property type="entry name" value="L,D-transpeptidase catalytic domain-like"/>
    <property type="match status" value="1"/>
</dbReference>
<keyword evidence="4 7" id="KW-0133">Cell shape</keyword>
<protein>
    <submittedName>
        <fullName evidence="9">L,D-transpeptidase family protein</fullName>
    </submittedName>
</protein>
<accession>A0ABU0VXU4</accession>
<organism evidence="9 10">
    <name type="scientific">Pseudogemmobacter lacusdianii</name>
    <dbReference type="NCBI Taxonomy" id="3069608"/>
    <lineage>
        <taxon>Bacteria</taxon>
        <taxon>Pseudomonadati</taxon>
        <taxon>Pseudomonadota</taxon>
        <taxon>Alphaproteobacteria</taxon>
        <taxon>Rhodobacterales</taxon>
        <taxon>Paracoccaceae</taxon>
        <taxon>Pseudogemmobacter</taxon>
    </lineage>
</organism>
<proteinExistence type="inferred from homology"/>
<keyword evidence="3" id="KW-0808">Transferase</keyword>
<comment type="pathway">
    <text evidence="1 7">Cell wall biogenesis; peptidoglycan biosynthesis.</text>
</comment>
<dbReference type="Proteomes" id="UP001239680">
    <property type="component" value="Unassembled WGS sequence"/>
</dbReference>
<dbReference type="PROSITE" id="PS52029">
    <property type="entry name" value="LD_TPASE"/>
    <property type="match status" value="1"/>
</dbReference>
<dbReference type="PANTHER" id="PTHR36699">
    <property type="entry name" value="LD-TRANSPEPTIDASE"/>
    <property type="match status" value="1"/>
</dbReference>
<dbReference type="SUPFAM" id="SSF141523">
    <property type="entry name" value="L,D-transpeptidase catalytic domain-like"/>
    <property type="match status" value="1"/>
</dbReference>
<dbReference type="RefSeq" id="WP_306680142.1">
    <property type="nucleotide sequence ID" value="NZ_JAVDBT010000007.1"/>
</dbReference>
<dbReference type="EMBL" id="JAVDBT010000007">
    <property type="protein sequence ID" value="MDQ2066443.1"/>
    <property type="molecule type" value="Genomic_DNA"/>
</dbReference>
<evidence type="ECO:0000256" key="1">
    <source>
        <dbReference type="ARBA" id="ARBA00004752"/>
    </source>
</evidence>
<comment type="caution">
    <text evidence="9">The sequence shown here is derived from an EMBL/GenBank/DDBJ whole genome shotgun (WGS) entry which is preliminary data.</text>
</comment>
<feature type="active site" description="Nucleophile" evidence="7">
    <location>
        <position position="153"/>
    </location>
</feature>
<feature type="active site" description="Proton donor/acceptor" evidence="7">
    <location>
        <position position="133"/>
    </location>
</feature>
<feature type="domain" description="L,D-TPase catalytic" evidence="8">
    <location>
        <begin position="43"/>
        <end position="177"/>
    </location>
</feature>
<dbReference type="Pfam" id="PF03734">
    <property type="entry name" value="YkuD"/>
    <property type="match status" value="1"/>
</dbReference>
<keyword evidence="10" id="KW-1185">Reference proteome</keyword>
<dbReference type="InterPro" id="IPR005490">
    <property type="entry name" value="LD_TPept_cat_dom"/>
</dbReference>
<evidence type="ECO:0000256" key="4">
    <source>
        <dbReference type="ARBA" id="ARBA00022960"/>
    </source>
</evidence>
<evidence type="ECO:0000256" key="5">
    <source>
        <dbReference type="ARBA" id="ARBA00022984"/>
    </source>
</evidence>
<evidence type="ECO:0000256" key="7">
    <source>
        <dbReference type="PROSITE-ProRule" id="PRU01373"/>
    </source>
</evidence>
<evidence type="ECO:0000256" key="2">
    <source>
        <dbReference type="ARBA" id="ARBA00005992"/>
    </source>
</evidence>
<comment type="similarity">
    <text evidence="2">Belongs to the YkuD family.</text>
</comment>
<evidence type="ECO:0000256" key="3">
    <source>
        <dbReference type="ARBA" id="ARBA00022679"/>
    </source>
</evidence>
<reference evidence="9 10" key="1">
    <citation type="submission" date="2023-08" db="EMBL/GenBank/DDBJ databases">
        <title>Characterization of two Paracoccaceae strains isolated from Phycosphere and proposal of Xinfangfangia lacusdiani sp. nov.</title>
        <authorList>
            <person name="Deng Y."/>
            <person name="Zhang Y.Q."/>
        </authorList>
    </citation>
    <scope>NUCLEOTIDE SEQUENCE [LARGE SCALE GENOMIC DNA]</scope>
    <source>
        <strain evidence="9 10">CPCC 101601</strain>
    </source>
</reference>
<evidence type="ECO:0000313" key="10">
    <source>
        <dbReference type="Proteomes" id="UP001239680"/>
    </source>
</evidence>
<dbReference type="InterPro" id="IPR038063">
    <property type="entry name" value="Transpep_catalytic_dom"/>
</dbReference>
<evidence type="ECO:0000256" key="6">
    <source>
        <dbReference type="ARBA" id="ARBA00023316"/>
    </source>
</evidence>
<name>A0ABU0VXU4_9RHOB</name>
<evidence type="ECO:0000313" key="9">
    <source>
        <dbReference type="EMBL" id="MDQ2066443.1"/>
    </source>
</evidence>
<dbReference type="PANTHER" id="PTHR36699:SF1">
    <property type="entry name" value="L,D-TRANSPEPTIDASE YAFK-RELATED"/>
    <property type="match status" value="1"/>
</dbReference>
<sequence>MRHLARLFSALCLLALLAAAALLYLQASRPPDLIEAPLTGPIERILVEKSARRITLYQDGIAVRVWPMALGFAPEGDKTREGDGRTPEGLFTINRRNDRSAFHLSLGLDYPQKDDIARARKGGYSPGGDIMIHGQPNAVREPFTVPGDWTAGCIAITNAQMREIWDHIPIGTKVEIRP</sequence>
<gene>
    <name evidence="9" type="ORF">Q9295_08665</name>
</gene>
<evidence type="ECO:0000259" key="8">
    <source>
        <dbReference type="PROSITE" id="PS52029"/>
    </source>
</evidence>
<dbReference type="CDD" id="cd16913">
    <property type="entry name" value="YkuD_like"/>
    <property type="match status" value="1"/>
</dbReference>
<keyword evidence="5 7" id="KW-0573">Peptidoglycan synthesis</keyword>